<reference evidence="3 4" key="1">
    <citation type="submission" date="2020-08" db="EMBL/GenBank/DDBJ databases">
        <title>Genomic Encyclopedia of Type Strains, Phase IV (KMG-IV): sequencing the most valuable type-strain genomes for metagenomic binning, comparative biology and taxonomic classification.</title>
        <authorList>
            <person name="Goeker M."/>
        </authorList>
    </citation>
    <scope>NUCLEOTIDE SEQUENCE [LARGE SCALE GENOMIC DNA]</scope>
    <source>
        <strain evidence="3 4">DSM 15867</strain>
    </source>
</reference>
<dbReference type="RefSeq" id="WP_184113325.1">
    <property type="nucleotide sequence ID" value="NZ_JACHNY010000003.1"/>
</dbReference>
<evidence type="ECO:0000256" key="2">
    <source>
        <dbReference type="SAM" id="SignalP"/>
    </source>
</evidence>
<proteinExistence type="predicted"/>
<dbReference type="Proteomes" id="UP000574769">
    <property type="component" value="Unassembled WGS sequence"/>
</dbReference>
<keyword evidence="4" id="KW-1185">Reference proteome</keyword>
<keyword evidence="2" id="KW-0732">Signal</keyword>
<evidence type="ECO:0000256" key="1">
    <source>
        <dbReference type="SAM" id="MobiDB-lite"/>
    </source>
</evidence>
<feature type="region of interest" description="Disordered" evidence="1">
    <location>
        <begin position="18"/>
        <end position="38"/>
    </location>
</feature>
<protein>
    <recommendedName>
        <fullName evidence="5">UrcA family protein</fullName>
    </recommendedName>
</protein>
<evidence type="ECO:0008006" key="5">
    <source>
        <dbReference type="Google" id="ProtNLM"/>
    </source>
</evidence>
<accession>A0A7W7EXT9</accession>
<gene>
    <name evidence="3" type="ORF">GGQ96_001589</name>
</gene>
<organism evidence="3 4">
    <name type="scientific">Sphingomonas abaci</name>
    <dbReference type="NCBI Taxonomy" id="237611"/>
    <lineage>
        <taxon>Bacteria</taxon>
        <taxon>Pseudomonadati</taxon>
        <taxon>Pseudomonadota</taxon>
        <taxon>Alphaproteobacteria</taxon>
        <taxon>Sphingomonadales</taxon>
        <taxon>Sphingomonadaceae</taxon>
        <taxon>Sphingomonas</taxon>
    </lineage>
</organism>
<sequence length="136" mass="14855">MRSWLLLPLMLTVAPPIAATPDRDHGRDHGTPPPAEPAGAAVDCIPANLIRESQVRSDRVIDFLMRDRRVFRTTLAQGCPGLGYERRISYRPIGNRLCSTDILTVVTTAPIQTGAACGLAPFQPVTLAPTRRFPAR</sequence>
<evidence type="ECO:0000313" key="4">
    <source>
        <dbReference type="Proteomes" id="UP000574769"/>
    </source>
</evidence>
<feature type="chain" id="PRO_5030897194" description="UrcA family protein" evidence="2">
    <location>
        <begin position="19"/>
        <end position="136"/>
    </location>
</feature>
<comment type="caution">
    <text evidence="3">The sequence shown here is derived from an EMBL/GenBank/DDBJ whole genome shotgun (WGS) entry which is preliminary data.</text>
</comment>
<name>A0A7W7EXT9_9SPHN</name>
<feature type="signal peptide" evidence="2">
    <location>
        <begin position="1"/>
        <end position="18"/>
    </location>
</feature>
<dbReference type="AlphaFoldDB" id="A0A7W7EXT9"/>
<dbReference type="EMBL" id="JACHNY010000003">
    <property type="protein sequence ID" value="MBB4617461.1"/>
    <property type="molecule type" value="Genomic_DNA"/>
</dbReference>
<feature type="compositionally biased region" description="Basic and acidic residues" evidence="1">
    <location>
        <begin position="21"/>
        <end position="30"/>
    </location>
</feature>
<evidence type="ECO:0000313" key="3">
    <source>
        <dbReference type="EMBL" id="MBB4617461.1"/>
    </source>
</evidence>